<comment type="caution">
    <text evidence="2">The sequence shown here is derived from an EMBL/GenBank/DDBJ whole genome shotgun (WGS) entry which is preliminary data.</text>
</comment>
<evidence type="ECO:0000256" key="1">
    <source>
        <dbReference type="SAM" id="MobiDB-lite"/>
    </source>
</evidence>
<reference evidence="2 3" key="1">
    <citation type="submission" date="2014-02" db="EMBL/GenBank/DDBJ databases">
        <title>The genome sequence of Colletotrichum simmondsii CBS122122.</title>
        <authorList>
            <person name="Baroncelli R."/>
            <person name="Thon M.R."/>
        </authorList>
    </citation>
    <scope>NUCLEOTIDE SEQUENCE [LARGE SCALE GENOMIC DNA]</scope>
    <source>
        <strain evidence="2 3">CBS122122</strain>
    </source>
</reference>
<accession>A0A135TMQ6</accession>
<dbReference type="Proteomes" id="UP000070328">
    <property type="component" value="Unassembled WGS sequence"/>
</dbReference>
<evidence type="ECO:0000313" key="2">
    <source>
        <dbReference type="EMBL" id="KXH49476.1"/>
    </source>
</evidence>
<dbReference type="OrthoDB" id="4813450at2759"/>
<feature type="region of interest" description="Disordered" evidence="1">
    <location>
        <begin position="169"/>
        <end position="270"/>
    </location>
</feature>
<proteinExistence type="predicted"/>
<name>A0A135TMQ6_9PEZI</name>
<feature type="compositionally biased region" description="Basic residues" evidence="1">
    <location>
        <begin position="172"/>
        <end position="181"/>
    </location>
</feature>
<feature type="compositionally biased region" description="Basic residues" evidence="1">
    <location>
        <begin position="247"/>
        <end position="270"/>
    </location>
</feature>
<sequence length="406" mass="47194">MAMCPVLTLIPTTTLAEPGFFHDTLPSTELPKDIYVLKDWYFTRCRTLNDAKALLGVYNTLILDLGVTPAELYKWKSNKSLGYRIAHLVLETAFAEDKISKERRKWVKQHKHVWCGEIQNYDVPVFEFTEDDRAFLQGRWPKVWERYSVAQIEWAMEVELEQARRFLPQKHERSRHHRPRDHPRGLCPKRTTRKKLPDSKPSKPSAEDPSPEKKQQAARKAAPKKTTTARKPKPACKKPIMGPGRPKGSKNKAVKKNKPSAKRNKNAKRTTAHDLLAAIQDDEIPTNAQVKADYGFSRCYITLDQSKLYNVYRSVLEDFEVKPEELHEWLHHEDGLKNVAAEIKAKFEALLGPEDYQGDYKWFLENQYIWDPEDLVSEAKAARAAKELREYYDARKRPGDDFDWYS</sequence>
<keyword evidence="3" id="KW-1185">Reference proteome</keyword>
<gene>
    <name evidence="2" type="ORF">CSIM01_03764</name>
</gene>
<dbReference type="AlphaFoldDB" id="A0A135TMQ6"/>
<dbReference type="EMBL" id="JFBX01000111">
    <property type="protein sequence ID" value="KXH49476.1"/>
    <property type="molecule type" value="Genomic_DNA"/>
</dbReference>
<evidence type="ECO:0000313" key="3">
    <source>
        <dbReference type="Proteomes" id="UP000070328"/>
    </source>
</evidence>
<protein>
    <submittedName>
        <fullName evidence="2">Uncharacterized protein</fullName>
    </submittedName>
</protein>
<feature type="compositionally biased region" description="Basic residues" evidence="1">
    <location>
        <begin position="221"/>
        <end position="236"/>
    </location>
</feature>
<organism evidence="2 3">
    <name type="scientific">Colletotrichum simmondsii</name>
    <dbReference type="NCBI Taxonomy" id="703756"/>
    <lineage>
        <taxon>Eukaryota</taxon>
        <taxon>Fungi</taxon>
        <taxon>Dikarya</taxon>
        <taxon>Ascomycota</taxon>
        <taxon>Pezizomycotina</taxon>
        <taxon>Sordariomycetes</taxon>
        <taxon>Hypocreomycetidae</taxon>
        <taxon>Glomerellales</taxon>
        <taxon>Glomerellaceae</taxon>
        <taxon>Colletotrichum</taxon>
        <taxon>Colletotrichum acutatum species complex</taxon>
    </lineage>
</organism>